<dbReference type="PROSITE" id="PS51297">
    <property type="entry name" value="K_BOX"/>
    <property type="match status" value="1"/>
</dbReference>
<sequence>MRAPVLKSTVAVASSRTRILVLRNSAQARLTYFSRLFCSVLLSYLVLPLEVLLCILCGQMQRNDCKEADTLKDEIVKLQLRQLQLMGKELDGLSLKELQHLEQQLSEGLVCVKERKEHMLMEQLEQSRIKEQHAMMENETLRRQVIMVIQELRRLLPPAESMVPAYIEYYSADRKTPVTKIGTMSSGACNGATEKGISDTTLHLGPPSDAYCESKAPETEITGSNNSWTRTSPI</sequence>
<evidence type="ECO:0000259" key="2">
    <source>
        <dbReference type="PROSITE" id="PS51297"/>
    </source>
</evidence>
<protein>
    <submittedName>
        <fullName evidence="3">Transcription factor, K-box</fullName>
    </submittedName>
</protein>
<evidence type="ECO:0000256" key="1">
    <source>
        <dbReference type="SAM" id="MobiDB-lite"/>
    </source>
</evidence>
<feature type="compositionally biased region" description="Polar residues" evidence="1">
    <location>
        <begin position="221"/>
        <end position="234"/>
    </location>
</feature>
<name>A0AAN8VQN5_9MAGN</name>
<evidence type="ECO:0000313" key="3">
    <source>
        <dbReference type="EMBL" id="KAK6933922.1"/>
    </source>
</evidence>
<keyword evidence="4" id="KW-1185">Reference proteome</keyword>
<feature type="region of interest" description="Disordered" evidence="1">
    <location>
        <begin position="215"/>
        <end position="234"/>
    </location>
</feature>
<gene>
    <name evidence="3" type="ORF">RJ641_036816</name>
</gene>
<comment type="caution">
    <text evidence="3">The sequence shown here is derived from an EMBL/GenBank/DDBJ whole genome shotgun (WGS) entry which is preliminary data.</text>
</comment>
<dbReference type="InterPro" id="IPR002487">
    <property type="entry name" value="TF_Kbox"/>
</dbReference>
<dbReference type="AlphaFoldDB" id="A0AAN8VQN5"/>
<accession>A0AAN8VQN5</accession>
<feature type="domain" description="K-box" evidence="2">
    <location>
        <begin position="61"/>
        <end position="155"/>
    </location>
</feature>
<dbReference type="Pfam" id="PF01486">
    <property type="entry name" value="K-box"/>
    <property type="match status" value="1"/>
</dbReference>
<reference evidence="3 4" key="1">
    <citation type="submission" date="2023-12" db="EMBL/GenBank/DDBJ databases">
        <title>A high-quality genome assembly for Dillenia turbinata (Dilleniales).</title>
        <authorList>
            <person name="Chanderbali A."/>
        </authorList>
    </citation>
    <scope>NUCLEOTIDE SEQUENCE [LARGE SCALE GENOMIC DNA]</scope>
    <source>
        <strain evidence="3">LSX21</strain>
        <tissue evidence="3">Leaf</tissue>
    </source>
</reference>
<organism evidence="3 4">
    <name type="scientific">Dillenia turbinata</name>
    <dbReference type="NCBI Taxonomy" id="194707"/>
    <lineage>
        <taxon>Eukaryota</taxon>
        <taxon>Viridiplantae</taxon>
        <taxon>Streptophyta</taxon>
        <taxon>Embryophyta</taxon>
        <taxon>Tracheophyta</taxon>
        <taxon>Spermatophyta</taxon>
        <taxon>Magnoliopsida</taxon>
        <taxon>eudicotyledons</taxon>
        <taxon>Gunneridae</taxon>
        <taxon>Pentapetalae</taxon>
        <taxon>Dilleniales</taxon>
        <taxon>Dilleniaceae</taxon>
        <taxon>Dillenia</taxon>
    </lineage>
</organism>
<dbReference type="GO" id="GO:0005634">
    <property type="term" value="C:nucleus"/>
    <property type="evidence" value="ECO:0007669"/>
    <property type="project" value="InterPro"/>
</dbReference>
<dbReference type="GO" id="GO:0003700">
    <property type="term" value="F:DNA-binding transcription factor activity"/>
    <property type="evidence" value="ECO:0007669"/>
    <property type="project" value="InterPro"/>
</dbReference>
<dbReference type="Proteomes" id="UP001370490">
    <property type="component" value="Unassembled WGS sequence"/>
</dbReference>
<proteinExistence type="predicted"/>
<dbReference type="EMBL" id="JBAMMX010000009">
    <property type="protein sequence ID" value="KAK6933922.1"/>
    <property type="molecule type" value="Genomic_DNA"/>
</dbReference>
<evidence type="ECO:0000313" key="4">
    <source>
        <dbReference type="Proteomes" id="UP001370490"/>
    </source>
</evidence>